<evidence type="ECO:0000313" key="3">
    <source>
        <dbReference type="EMBL" id="UOE27502.1"/>
    </source>
</evidence>
<evidence type="ECO:0000256" key="1">
    <source>
        <dbReference type="SAM" id="MobiDB-lite"/>
    </source>
</evidence>
<keyword evidence="4" id="KW-1185">Reference proteome</keyword>
<dbReference type="Proteomes" id="UP000831304">
    <property type="component" value="Chromosome"/>
</dbReference>
<feature type="region of interest" description="Disordered" evidence="1">
    <location>
        <begin position="35"/>
        <end position="70"/>
    </location>
</feature>
<gene>
    <name evidence="3" type="ORF">MTP13_06915</name>
</gene>
<organism evidence="3 4">
    <name type="scientific">Agromyces soli</name>
    <dbReference type="NCBI Taxonomy" id="659012"/>
    <lineage>
        <taxon>Bacteria</taxon>
        <taxon>Bacillati</taxon>
        <taxon>Actinomycetota</taxon>
        <taxon>Actinomycetes</taxon>
        <taxon>Micrococcales</taxon>
        <taxon>Microbacteriaceae</taxon>
        <taxon>Agromyces</taxon>
    </lineage>
</organism>
<name>A0ABY4AYK1_9MICO</name>
<evidence type="ECO:0000259" key="2">
    <source>
        <dbReference type="SMART" id="SM00900"/>
    </source>
</evidence>
<proteinExistence type="predicted"/>
<evidence type="ECO:0000313" key="4">
    <source>
        <dbReference type="Proteomes" id="UP000831304"/>
    </source>
</evidence>
<feature type="domain" description="FMN-binding" evidence="2">
    <location>
        <begin position="85"/>
        <end position="162"/>
    </location>
</feature>
<dbReference type="InterPro" id="IPR007329">
    <property type="entry name" value="FMN-bd"/>
</dbReference>
<dbReference type="SMART" id="SM00900">
    <property type="entry name" value="FMN_bind"/>
    <property type="match status" value="1"/>
</dbReference>
<dbReference type="EMBL" id="CP094533">
    <property type="protein sequence ID" value="UOE27502.1"/>
    <property type="molecule type" value="Genomic_DNA"/>
</dbReference>
<dbReference type="RefSeq" id="WP_243570332.1">
    <property type="nucleotide sequence ID" value="NZ_BAAARD010000001.1"/>
</dbReference>
<accession>A0ABY4AYK1</accession>
<sequence length="164" mass="16451">MKRILIALAATVSGLVLLFSYRTSFGDAVPAETAAGPTGVAGSTGSTGTTGPTGAAGSTGSTGTTGSAASALADGTYTGQTASTRYGPVQLRVTVSGGRISGVDAIQYPDGNGRDREINQRAIPQLVADTIQTQSGSVHFVSGATYTSTGYEQSLQSALDQARR</sequence>
<reference evidence="3 4" key="1">
    <citation type="submission" date="2022-03" db="EMBL/GenBank/DDBJ databases">
        <title>Agromyces sp. isolated from the gut of P. brevitarsis seulensis larvae.</title>
        <authorList>
            <person name="Won M."/>
            <person name="Kwon S.-W."/>
        </authorList>
    </citation>
    <scope>NUCLEOTIDE SEQUENCE [LARGE SCALE GENOMIC DNA]</scope>
    <source>
        <strain evidence="3 4">KACC 16215</strain>
    </source>
</reference>
<protein>
    <submittedName>
        <fullName evidence="3">FMN-binding protein</fullName>
    </submittedName>
</protein>
<dbReference type="Pfam" id="PF04205">
    <property type="entry name" value="FMN_bind"/>
    <property type="match status" value="1"/>
</dbReference>
<dbReference type="Gene3D" id="3.90.1010.20">
    <property type="match status" value="1"/>
</dbReference>